<protein>
    <submittedName>
        <fullName evidence="1">Uncharacterized protein</fullName>
    </submittedName>
</protein>
<keyword evidence="2" id="KW-1185">Reference proteome</keyword>
<dbReference type="RefSeq" id="WP_275468302.1">
    <property type="nucleotide sequence ID" value="NZ_CP110232.1"/>
</dbReference>
<gene>
    <name evidence="1" type="ORF">OL234_05795</name>
</gene>
<dbReference type="EMBL" id="CP110232">
    <property type="protein sequence ID" value="WEG72499.1"/>
    <property type="molecule type" value="Genomic_DNA"/>
</dbReference>
<dbReference type="KEGG" id="vie:OL234_05795"/>
<reference evidence="1" key="1">
    <citation type="submission" date="2022-10" db="EMBL/GenBank/DDBJ databases">
        <title>Vagococcus sp. isolated from poultry meat.</title>
        <authorList>
            <person name="Johansson P."/>
            <person name="Bjorkroth J."/>
        </authorList>
    </citation>
    <scope>NUCLEOTIDE SEQUENCE</scope>
    <source>
        <strain evidence="1">STAA11</strain>
    </source>
</reference>
<sequence>MENNYNDLEPNILTCLKINQARLVDVLDLIGLFAYEEAIESLAITKLELEEIKRRDNKSIPIDVQEQVLLVQKEYQLISMLLSKSKQSMIRKNQKNL</sequence>
<name>A0AAF0CTC6_9ENTE</name>
<dbReference type="Proteomes" id="UP001179647">
    <property type="component" value="Chromosome"/>
</dbReference>
<accession>A0AAF0CTC6</accession>
<evidence type="ECO:0000313" key="1">
    <source>
        <dbReference type="EMBL" id="WEG72499.1"/>
    </source>
</evidence>
<organism evidence="1 2">
    <name type="scientific">Vagococcus intermedius</name>
    <dbReference type="NCBI Taxonomy" id="2991418"/>
    <lineage>
        <taxon>Bacteria</taxon>
        <taxon>Bacillati</taxon>
        <taxon>Bacillota</taxon>
        <taxon>Bacilli</taxon>
        <taxon>Lactobacillales</taxon>
        <taxon>Enterococcaceae</taxon>
        <taxon>Vagococcus</taxon>
    </lineage>
</organism>
<proteinExistence type="predicted"/>
<dbReference type="AlphaFoldDB" id="A0AAF0CTC6"/>
<evidence type="ECO:0000313" key="2">
    <source>
        <dbReference type="Proteomes" id="UP001179647"/>
    </source>
</evidence>